<feature type="region of interest" description="Disordered" evidence="1">
    <location>
        <begin position="64"/>
        <end position="84"/>
    </location>
</feature>
<organism evidence="2 3">
    <name type="scientific">Aspergillus indologenus CBS 114.80</name>
    <dbReference type="NCBI Taxonomy" id="1450541"/>
    <lineage>
        <taxon>Eukaryota</taxon>
        <taxon>Fungi</taxon>
        <taxon>Dikarya</taxon>
        <taxon>Ascomycota</taxon>
        <taxon>Pezizomycotina</taxon>
        <taxon>Eurotiomycetes</taxon>
        <taxon>Eurotiomycetidae</taxon>
        <taxon>Eurotiales</taxon>
        <taxon>Aspergillaceae</taxon>
        <taxon>Aspergillus</taxon>
        <taxon>Aspergillus subgen. Circumdati</taxon>
    </lineage>
</organism>
<dbReference type="Proteomes" id="UP000248817">
    <property type="component" value="Unassembled WGS sequence"/>
</dbReference>
<dbReference type="AlphaFoldDB" id="A0A2V5IXH8"/>
<evidence type="ECO:0000313" key="3">
    <source>
        <dbReference type="Proteomes" id="UP000248817"/>
    </source>
</evidence>
<name>A0A2V5IXH8_9EURO</name>
<sequence>MCSFQVRVHKCGHYDKTLTNPCEDAKRRKSVCKSGVTEVASLSLRRWCGTAGCDKKPGLKREGPGAITDGDFDENTINWDDYDD</sequence>
<evidence type="ECO:0000256" key="1">
    <source>
        <dbReference type="SAM" id="MobiDB-lite"/>
    </source>
</evidence>
<accession>A0A2V5IXH8</accession>
<proteinExistence type="predicted"/>
<protein>
    <submittedName>
        <fullName evidence="2">Uncharacterized protein</fullName>
    </submittedName>
</protein>
<dbReference type="EMBL" id="KZ825689">
    <property type="protein sequence ID" value="PYI25016.1"/>
    <property type="molecule type" value="Genomic_DNA"/>
</dbReference>
<feature type="compositionally biased region" description="Acidic residues" evidence="1">
    <location>
        <begin position="70"/>
        <end position="84"/>
    </location>
</feature>
<reference evidence="2 3" key="1">
    <citation type="submission" date="2018-02" db="EMBL/GenBank/DDBJ databases">
        <title>The genomes of Aspergillus section Nigri reveals drivers in fungal speciation.</title>
        <authorList>
            <consortium name="DOE Joint Genome Institute"/>
            <person name="Vesth T.C."/>
            <person name="Nybo J."/>
            <person name="Theobald S."/>
            <person name="Brandl J."/>
            <person name="Frisvad J.C."/>
            <person name="Nielsen K.F."/>
            <person name="Lyhne E.K."/>
            <person name="Kogle M.E."/>
            <person name="Kuo A."/>
            <person name="Riley R."/>
            <person name="Clum A."/>
            <person name="Nolan M."/>
            <person name="Lipzen A."/>
            <person name="Salamov A."/>
            <person name="Henrissat B."/>
            <person name="Wiebenga A."/>
            <person name="De vries R.P."/>
            <person name="Grigoriev I.V."/>
            <person name="Mortensen U.H."/>
            <person name="Andersen M.R."/>
            <person name="Baker S.E."/>
        </authorList>
    </citation>
    <scope>NUCLEOTIDE SEQUENCE [LARGE SCALE GENOMIC DNA]</scope>
    <source>
        <strain evidence="2 3">CBS 114.80</strain>
    </source>
</reference>
<keyword evidence="3" id="KW-1185">Reference proteome</keyword>
<gene>
    <name evidence="2" type="ORF">BP00DRAFT_359493</name>
</gene>
<evidence type="ECO:0000313" key="2">
    <source>
        <dbReference type="EMBL" id="PYI25016.1"/>
    </source>
</evidence>